<dbReference type="InterPro" id="IPR053931">
    <property type="entry name" value="RapZ_C"/>
</dbReference>
<dbReference type="NCBIfam" id="NF003828">
    <property type="entry name" value="PRK05416.1"/>
    <property type="match status" value="1"/>
</dbReference>
<feature type="binding site" evidence="4">
    <location>
        <begin position="8"/>
        <end position="15"/>
    </location>
    <ligand>
        <name>ATP</name>
        <dbReference type="ChEBI" id="CHEBI:30616"/>
    </ligand>
</feature>
<dbReference type="Gene3D" id="3.40.50.300">
    <property type="entry name" value="P-loop containing nucleotide triphosphate hydrolases"/>
    <property type="match status" value="1"/>
</dbReference>
<dbReference type="RefSeq" id="WP_042114302.1">
    <property type="nucleotide sequence ID" value="NZ_CABPSX010000001.1"/>
</dbReference>
<feature type="binding site" evidence="4">
    <location>
        <begin position="57"/>
        <end position="60"/>
    </location>
    <ligand>
        <name>GTP</name>
        <dbReference type="ChEBI" id="CHEBI:37565"/>
    </ligand>
</feature>
<dbReference type="EMBL" id="CABPSX010000001">
    <property type="protein sequence ID" value="VVG69842.1"/>
    <property type="molecule type" value="Genomic_DNA"/>
</dbReference>
<dbReference type="PIRSF" id="PIRSF005052">
    <property type="entry name" value="P-loopkin"/>
    <property type="match status" value="1"/>
</dbReference>
<keyword evidence="3 4" id="KW-0342">GTP-binding</keyword>
<proteinExistence type="inferred from homology"/>
<dbReference type="KEGG" id="papi:SG18_11600"/>
<dbReference type="SUPFAM" id="SSF52540">
    <property type="entry name" value="P-loop containing nucleoside triphosphate hydrolases"/>
    <property type="match status" value="1"/>
</dbReference>
<reference evidence="7 9" key="1">
    <citation type="submission" date="2018-12" db="EMBL/GenBank/DDBJ databases">
        <title>Whole genome sequence of a Pandoraea apista isolate from a patient with cystic fibrosis.</title>
        <authorList>
            <person name="Kenna D.T."/>
            <person name="Turton J.F."/>
        </authorList>
    </citation>
    <scope>NUCLEOTIDE SEQUENCE [LARGE SCALE GENOMIC DNA]</scope>
    <source>
        <strain evidence="7 9">Pa13324</strain>
    </source>
</reference>
<dbReference type="GeneID" id="47016544"/>
<reference evidence="8 10" key="2">
    <citation type="submission" date="2019-08" db="EMBL/GenBank/DDBJ databases">
        <authorList>
            <person name="Peeters C."/>
        </authorList>
    </citation>
    <scope>NUCLEOTIDE SEQUENCE [LARGE SCALE GENOMIC DNA]</scope>
    <source>
        <strain evidence="8 10">LMG 18089</strain>
    </source>
</reference>
<dbReference type="AlphaFoldDB" id="A0A0B5FF75"/>
<dbReference type="HAMAP" id="MF_00636">
    <property type="entry name" value="RapZ_like"/>
    <property type="match status" value="1"/>
</dbReference>
<dbReference type="InterPro" id="IPR005337">
    <property type="entry name" value="RapZ-like"/>
</dbReference>
<dbReference type="Proteomes" id="UP000270216">
    <property type="component" value="Unassembled WGS sequence"/>
</dbReference>
<dbReference type="PANTHER" id="PTHR30448">
    <property type="entry name" value="RNASE ADAPTER PROTEIN RAPZ"/>
    <property type="match status" value="1"/>
</dbReference>
<dbReference type="STRING" id="93218.XM39_11800"/>
<dbReference type="EMBL" id="RWHX01000015">
    <property type="protein sequence ID" value="RSK81933.1"/>
    <property type="molecule type" value="Genomic_DNA"/>
</dbReference>
<evidence type="ECO:0000313" key="9">
    <source>
        <dbReference type="Proteomes" id="UP000270216"/>
    </source>
</evidence>
<dbReference type="GO" id="GO:0005524">
    <property type="term" value="F:ATP binding"/>
    <property type="evidence" value="ECO:0007669"/>
    <property type="project" value="UniProtKB-UniRule"/>
</dbReference>
<protein>
    <submittedName>
        <fullName evidence="8">Nucleotide-binding protein</fullName>
    </submittedName>
    <submittedName>
        <fullName evidence="7">RNase adapter RapZ</fullName>
    </submittedName>
</protein>
<dbReference type="PANTHER" id="PTHR30448:SF0">
    <property type="entry name" value="RNASE ADAPTER PROTEIN RAPZ"/>
    <property type="match status" value="1"/>
</dbReference>
<dbReference type="OrthoDB" id="9784461at2"/>
<accession>A0A0B5FF75</accession>
<evidence type="ECO:0000256" key="1">
    <source>
        <dbReference type="ARBA" id="ARBA00022741"/>
    </source>
</evidence>
<evidence type="ECO:0000256" key="4">
    <source>
        <dbReference type="HAMAP-Rule" id="MF_00636"/>
    </source>
</evidence>
<evidence type="ECO:0000313" key="8">
    <source>
        <dbReference type="EMBL" id="VVG69842.1"/>
    </source>
</evidence>
<gene>
    <name evidence="7" type="primary">rapZ</name>
    <name evidence="7" type="ORF">EJE83_10700</name>
    <name evidence="8" type="ORF">PAP18089_00800</name>
</gene>
<sequence length="293" mass="32550">MKIVLITGVSGSGKSLALNVLEDAGYYCVDNLPSRFLPELAEYLETQNYTRLAVAIDARSGGSLADLPPIIGGLRRFGHDVRVLFLNATTQTLVQRFSETRRRHPLSVVGDDTVSATGSLVEAIEKEREMLNSVTELGHQIDTSNLRASALRRWIREFVQHDHAGLTLMFESFGFKHGVPLDADLVFDVRSLPNPYYDTQLRPLTGRDQPVIDFLSAIPEVDEMINDIGAYLQKWLPSYMRDNRSYLTVAIGCTGGQHRSVFIAETLGARFRAEASVLVRHRELAPLDPVPAA</sequence>
<name>A0A0B5FF75_9BURK</name>
<keyword evidence="1 4" id="KW-0547">Nucleotide-binding</keyword>
<feature type="domain" description="RapZ C-terminal" evidence="6">
    <location>
        <begin position="167"/>
        <end position="284"/>
    </location>
</feature>
<dbReference type="InterPro" id="IPR053930">
    <property type="entry name" value="RapZ-like_N"/>
</dbReference>
<evidence type="ECO:0000256" key="3">
    <source>
        <dbReference type="ARBA" id="ARBA00023134"/>
    </source>
</evidence>
<dbReference type="InterPro" id="IPR027417">
    <property type="entry name" value="P-loop_NTPase"/>
</dbReference>
<evidence type="ECO:0000313" key="7">
    <source>
        <dbReference type="EMBL" id="RSK81933.1"/>
    </source>
</evidence>
<evidence type="ECO:0000313" key="10">
    <source>
        <dbReference type="Proteomes" id="UP000364291"/>
    </source>
</evidence>
<dbReference type="Proteomes" id="UP000364291">
    <property type="component" value="Unassembled WGS sequence"/>
</dbReference>
<evidence type="ECO:0000259" key="6">
    <source>
        <dbReference type="Pfam" id="PF22740"/>
    </source>
</evidence>
<feature type="domain" description="RapZ-like N-terminal" evidence="5">
    <location>
        <begin position="1"/>
        <end position="161"/>
    </location>
</feature>
<evidence type="ECO:0000256" key="2">
    <source>
        <dbReference type="ARBA" id="ARBA00022840"/>
    </source>
</evidence>
<organism evidence="8 10">
    <name type="scientific">Pandoraea apista</name>
    <dbReference type="NCBI Taxonomy" id="93218"/>
    <lineage>
        <taxon>Bacteria</taxon>
        <taxon>Pseudomonadati</taxon>
        <taxon>Pseudomonadota</taxon>
        <taxon>Betaproteobacteria</taxon>
        <taxon>Burkholderiales</taxon>
        <taxon>Burkholderiaceae</taxon>
        <taxon>Pandoraea</taxon>
    </lineage>
</organism>
<keyword evidence="9" id="KW-1185">Reference proteome</keyword>
<keyword evidence="2 4" id="KW-0067">ATP-binding</keyword>
<dbReference type="Pfam" id="PF03668">
    <property type="entry name" value="RapZ-like_N"/>
    <property type="match status" value="1"/>
</dbReference>
<dbReference type="Pfam" id="PF22740">
    <property type="entry name" value="PapZ_C"/>
    <property type="match status" value="1"/>
</dbReference>
<evidence type="ECO:0000259" key="5">
    <source>
        <dbReference type="Pfam" id="PF03668"/>
    </source>
</evidence>
<dbReference type="GO" id="GO:0005525">
    <property type="term" value="F:GTP binding"/>
    <property type="evidence" value="ECO:0007669"/>
    <property type="project" value="UniProtKB-UniRule"/>
</dbReference>